<name>A0ABC8EAC5_CLOTA</name>
<evidence type="ECO:0000313" key="1">
    <source>
        <dbReference type="EMBL" id="BDR80549.1"/>
    </source>
</evidence>
<dbReference type="AlphaFoldDB" id="A0ABC8EAC5"/>
<protein>
    <submittedName>
        <fullName evidence="1">Uncharacterized protein</fullName>
    </submittedName>
</protein>
<dbReference type="EMBL" id="AP026818">
    <property type="protein sequence ID" value="BDR80549.1"/>
    <property type="molecule type" value="Genomic_DNA"/>
</dbReference>
<gene>
    <name evidence="1" type="ORF">K234311028_07950</name>
</gene>
<accession>A0ABC8EAC5</accession>
<dbReference type="RefSeq" id="WP_317724816.1">
    <property type="nucleotide sequence ID" value="NZ_AP026814.1"/>
</dbReference>
<proteinExistence type="predicted"/>
<dbReference type="Proteomes" id="UP001321763">
    <property type="component" value="Chromosome"/>
</dbReference>
<evidence type="ECO:0000313" key="2">
    <source>
        <dbReference type="Proteomes" id="UP001321763"/>
    </source>
</evidence>
<sequence>MEEDNPSQKLKENRYKKKRRETRLLLMNYEKIIELRNALEENKDISSRVTLEFYNSTFKKKTKNYLE</sequence>
<organism evidence="1 2">
    <name type="scientific">Clostridium tetani</name>
    <dbReference type="NCBI Taxonomy" id="1513"/>
    <lineage>
        <taxon>Bacteria</taxon>
        <taxon>Bacillati</taxon>
        <taxon>Bacillota</taxon>
        <taxon>Clostridia</taxon>
        <taxon>Eubacteriales</taxon>
        <taxon>Clostridiaceae</taxon>
        <taxon>Clostridium</taxon>
    </lineage>
</organism>
<reference evidence="1 2" key="1">
    <citation type="submission" date="2022-09" db="EMBL/GenBank/DDBJ databases">
        <title>complete genome sequences of Clostridium tetani str. KHSU-234311-028 isolated from soil.</title>
        <authorList>
            <person name="Sekizuka T."/>
            <person name="Shitada C."/>
            <person name="Takahashi M."/>
            <person name="Kuroda M."/>
        </authorList>
    </citation>
    <scope>NUCLEOTIDE SEQUENCE [LARGE SCALE GENOMIC DNA]</scope>
    <source>
        <strain evidence="1 2">KHSU-234311-028</strain>
    </source>
</reference>